<gene>
    <name evidence="2" type="ORF">P8A18_01575</name>
</gene>
<dbReference type="SUPFAM" id="SSF55729">
    <property type="entry name" value="Acyl-CoA N-acyltransferases (Nat)"/>
    <property type="match status" value="1"/>
</dbReference>
<dbReference type="Gene3D" id="3.40.630.30">
    <property type="match status" value="1"/>
</dbReference>
<dbReference type="EMBL" id="CP120997">
    <property type="protein sequence ID" value="WLQ32210.1"/>
    <property type="molecule type" value="Genomic_DNA"/>
</dbReference>
<proteinExistence type="predicted"/>
<dbReference type="Pfam" id="PF13508">
    <property type="entry name" value="Acetyltransf_7"/>
    <property type="match status" value="1"/>
</dbReference>
<keyword evidence="2" id="KW-0808">Transferase</keyword>
<sequence>MTTATPSPLPPPCPPAARAPALRIRTAGADDAAGLAELSRPFARSGELRERPDALYAARVAEFLVAAGPGGGLEGCAGLRVYADGPAGEPAPTGVLYNFCVAGHRQGRGVGAALLRTALALAHTQSLGALFTATTGDGRLFRRYGFTPVTARQAPRVWAESLDPRRNALILARTL</sequence>
<protein>
    <submittedName>
        <fullName evidence="2">GNAT family N-acetyltransferase</fullName>
        <ecNumber evidence="2">2.3.1.-</ecNumber>
    </submittedName>
</protein>
<dbReference type="RefSeq" id="WP_306051015.1">
    <property type="nucleotide sequence ID" value="NZ_CP120997.1"/>
</dbReference>
<feature type="domain" description="N-acetyltransferase" evidence="1">
    <location>
        <begin position="22"/>
        <end position="175"/>
    </location>
</feature>
<evidence type="ECO:0000313" key="3">
    <source>
        <dbReference type="Proteomes" id="UP001239522"/>
    </source>
</evidence>
<reference evidence="2 3" key="1">
    <citation type="submission" date="2023-03" db="EMBL/GenBank/DDBJ databases">
        <title>Isolation and description of six Streptomyces strains from soil environments, able to metabolize different microbial glucans.</title>
        <authorList>
            <person name="Widen T."/>
            <person name="Larsbrink J."/>
        </authorList>
    </citation>
    <scope>NUCLEOTIDE SEQUENCE [LARGE SCALE GENOMIC DNA]</scope>
    <source>
        <strain evidence="2 3">Mut1</strain>
    </source>
</reference>
<evidence type="ECO:0000313" key="2">
    <source>
        <dbReference type="EMBL" id="WLQ32210.1"/>
    </source>
</evidence>
<dbReference type="PROSITE" id="PS51186">
    <property type="entry name" value="GNAT"/>
    <property type="match status" value="1"/>
</dbReference>
<dbReference type="InterPro" id="IPR000182">
    <property type="entry name" value="GNAT_dom"/>
</dbReference>
<dbReference type="Proteomes" id="UP001239522">
    <property type="component" value="Chromosome"/>
</dbReference>
<organism evidence="2 3">
    <name type="scientific">Streptomyces castrisilvae</name>
    <dbReference type="NCBI Taxonomy" id="3033811"/>
    <lineage>
        <taxon>Bacteria</taxon>
        <taxon>Bacillati</taxon>
        <taxon>Actinomycetota</taxon>
        <taxon>Actinomycetes</taxon>
        <taxon>Kitasatosporales</taxon>
        <taxon>Streptomycetaceae</taxon>
        <taxon>Streptomyces</taxon>
    </lineage>
</organism>
<name>A0ABY9HCG5_9ACTN</name>
<keyword evidence="2" id="KW-0012">Acyltransferase</keyword>
<accession>A0ABY9HCG5</accession>
<dbReference type="EC" id="2.3.1.-" evidence="2"/>
<evidence type="ECO:0000259" key="1">
    <source>
        <dbReference type="PROSITE" id="PS51186"/>
    </source>
</evidence>
<dbReference type="InterPro" id="IPR016181">
    <property type="entry name" value="Acyl_CoA_acyltransferase"/>
</dbReference>
<dbReference type="GO" id="GO:0016746">
    <property type="term" value="F:acyltransferase activity"/>
    <property type="evidence" value="ECO:0007669"/>
    <property type="project" value="UniProtKB-KW"/>
</dbReference>
<keyword evidence="3" id="KW-1185">Reference proteome</keyword>